<evidence type="ECO:0000313" key="4">
    <source>
        <dbReference type="Proteomes" id="UP000297729"/>
    </source>
</evidence>
<dbReference type="InterPro" id="IPR007361">
    <property type="entry name" value="DUF427"/>
</dbReference>
<dbReference type="OrthoDB" id="4565346at2"/>
<comment type="caution">
    <text evidence="3">The sequence shown here is derived from an EMBL/GenBank/DDBJ whole genome shotgun (WGS) entry which is preliminary data.</text>
</comment>
<evidence type="ECO:0000259" key="2">
    <source>
        <dbReference type="Pfam" id="PF04248"/>
    </source>
</evidence>
<accession>A0A4Y9SDL1</accession>
<protein>
    <submittedName>
        <fullName evidence="3">DUF427 domain-containing protein</fullName>
    </submittedName>
</protein>
<feature type="compositionally biased region" description="Basic and acidic residues" evidence="1">
    <location>
        <begin position="272"/>
        <end position="290"/>
    </location>
</feature>
<gene>
    <name evidence="3" type="ORF">E4L98_17500</name>
</gene>
<dbReference type="PANTHER" id="PTHR34310:SF9">
    <property type="entry name" value="BLR5716 PROTEIN"/>
    <property type="match status" value="1"/>
</dbReference>
<dbReference type="PANTHER" id="PTHR34310">
    <property type="entry name" value="DUF427 DOMAIN PROTEIN (AFU_ORTHOLOGUE AFUA_3G02220)"/>
    <property type="match status" value="1"/>
</dbReference>
<dbReference type="AlphaFoldDB" id="A0A4Y9SDL1"/>
<dbReference type="EMBL" id="SPVG01000180">
    <property type="protein sequence ID" value="TFW18645.1"/>
    <property type="molecule type" value="Genomic_DNA"/>
</dbReference>
<evidence type="ECO:0000256" key="1">
    <source>
        <dbReference type="SAM" id="MobiDB-lite"/>
    </source>
</evidence>
<organism evidence="3 4">
    <name type="scientific">Duganella callida</name>
    <dbReference type="NCBI Taxonomy" id="2561932"/>
    <lineage>
        <taxon>Bacteria</taxon>
        <taxon>Pseudomonadati</taxon>
        <taxon>Pseudomonadota</taxon>
        <taxon>Betaproteobacteria</taxon>
        <taxon>Burkholderiales</taxon>
        <taxon>Oxalobacteraceae</taxon>
        <taxon>Telluria group</taxon>
        <taxon>Duganella</taxon>
    </lineage>
</organism>
<sequence>MGLSWQQGPLGATVGRFLIPDWQPQRLLFAEPARRRMRVELAGEWIADSEEVILLHEPGRYPVAYFPISSISSTALIPEERKTQHKDLGETSWFTVSVGGKESRHAAWQHTGLPEHASILDGFVAFAWRAMDGFYEEDERIFGHAADPYHRIDIRQTSRHLVVQDSGQTIAETRRPLVLYESGFAPRWYVPRADVDESFLRMVEGQTFCPYKGLASYYDIGERHKAAWSYQEAWPEAARISDYISFEADKIDVFIDEKKLDLEPGQKVTPHGIDRGLDPAELMERAKDRQ</sequence>
<keyword evidence="4" id="KW-1185">Reference proteome</keyword>
<dbReference type="InterPro" id="IPR038694">
    <property type="entry name" value="DUF427_sf"/>
</dbReference>
<reference evidence="3 4" key="1">
    <citation type="submission" date="2019-03" db="EMBL/GenBank/DDBJ databases">
        <title>Draft Genome Sequence of Duganella callidus sp. nov., a Novel Duganella Species Isolated from Cultivated Soil.</title>
        <authorList>
            <person name="Raths R."/>
            <person name="Peta V."/>
            <person name="Bucking H."/>
        </authorList>
    </citation>
    <scope>NUCLEOTIDE SEQUENCE [LARGE SCALE GENOMIC DNA]</scope>
    <source>
        <strain evidence="3 4">DN04</strain>
    </source>
</reference>
<dbReference type="Pfam" id="PF04248">
    <property type="entry name" value="NTP_transf_9"/>
    <property type="match status" value="2"/>
</dbReference>
<dbReference type="Gene3D" id="2.170.150.40">
    <property type="entry name" value="Domain of unknown function (DUF427)"/>
    <property type="match status" value="2"/>
</dbReference>
<name>A0A4Y9SDL1_9BURK</name>
<feature type="domain" description="DUF427" evidence="2">
    <location>
        <begin position="37"/>
        <end position="128"/>
    </location>
</feature>
<dbReference type="Proteomes" id="UP000297729">
    <property type="component" value="Unassembled WGS sequence"/>
</dbReference>
<feature type="region of interest" description="Disordered" evidence="1">
    <location>
        <begin position="265"/>
        <end position="290"/>
    </location>
</feature>
<feature type="domain" description="DUF427" evidence="2">
    <location>
        <begin position="165"/>
        <end position="248"/>
    </location>
</feature>
<evidence type="ECO:0000313" key="3">
    <source>
        <dbReference type="EMBL" id="TFW18645.1"/>
    </source>
</evidence>
<proteinExistence type="predicted"/>